<dbReference type="Gene3D" id="3.10.180.10">
    <property type="entry name" value="2,3-Dihydroxybiphenyl 1,2-Dioxygenase, domain 1"/>
    <property type="match status" value="1"/>
</dbReference>
<reference evidence="2 3" key="1">
    <citation type="submission" date="2016-12" db="EMBL/GenBank/DDBJ databases">
        <authorList>
            <person name="Song W.-J."/>
            <person name="Kurnit D.M."/>
        </authorList>
    </citation>
    <scope>NUCLEOTIDE SEQUENCE [LARGE SCALE GENOMIC DNA]</scope>
    <source>
        <strain evidence="2 3">DSM 19599</strain>
    </source>
</reference>
<dbReference type="OrthoDB" id="9806473at2"/>
<evidence type="ECO:0000313" key="2">
    <source>
        <dbReference type="EMBL" id="SHO63688.1"/>
    </source>
</evidence>
<keyword evidence="3" id="KW-1185">Reference proteome</keyword>
<dbReference type="Pfam" id="PF06983">
    <property type="entry name" value="3-dmu-9_3-mt"/>
    <property type="match status" value="1"/>
</dbReference>
<dbReference type="CDD" id="cd06588">
    <property type="entry name" value="PhnB_like"/>
    <property type="match status" value="1"/>
</dbReference>
<dbReference type="SUPFAM" id="SSF54593">
    <property type="entry name" value="Glyoxalase/Bleomycin resistance protein/Dihydroxybiphenyl dioxygenase"/>
    <property type="match status" value="1"/>
</dbReference>
<evidence type="ECO:0000313" key="3">
    <source>
        <dbReference type="Proteomes" id="UP000186406"/>
    </source>
</evidence>
<dbReference type="InterPro" id="IPR028973">
    <property type="entry name" value="PhnB-like"/>
</dbReference>
<dbReference type="InterPro" id="IPR029068">
    <property type="entry name" value="Glyas_Bleomycin-R_OHBP_Dase"/>
</dbReference>
<dbReference type="PANTHER" id="PTHR33990">
    <property type="entry name" value="PROTEIN YJDN-RELATED"/>
    <property type="match status" value="1"/>
</dbReference>
<gene>
    <name evidence="2" type="ORF">SAMN02745172_01539</name>
</gene>
<dbReference type="AlphaFoldDB" id="A0A1M7ZFN4"/>
<evidence type="ECO:0000259" key="1">
    <source>
        <dbReference type="Pfam" id="PF06983"/>
    </source>
</evidence>
<keyword evidence="2" id="KW-0489">Methyltransferase</keyword>
<accession>A0A1M7ZFN4</accession>
<keyword evidence="2" id="KW-0830">Ubiquinone</keyword>
<dbReference type="GO" id="GO:0008168">
    <property type="term" value="F:methyltransferase activity"/>
    <property type="evidence" value="ECO:0007669"/>
    <property type="project" value="UniProtKB-KW"/>
</dbReference>
<organism evidence="2 3">
    <name type="scientific">Pseudoxanthobacter soli DSM 19599</name>
    <dbReference type="NCBI Taxonomy" id="1123029"/>
    <lineage>
        <taxon>Bacteria</taxon>
        <taxon>Pseudomonadati</taxon>
        <taxon>Pseudomonadota</taxon>
        <taxon>Alphaproteobacteria</taxon>
        <taxon>Hyphomicrobiales</taxon>
        <taxon>Segnochrobactraceae</taxon>
        <taxon>Pseudoxanthobacter</taxon>
    </lineage>
</organism>
<dbReference type="GO" id="GO:0032259">
    <property type="term" value="P:methylation"/>
    <property type="evidence" value="ECO:0007669"/>
    <property type="project" value="UniProtKB-KW"/>
</dbReference>
<proteinExistence type="predicted"/>
<feature type="domain" description="PhnB-like" evidence="1">
    <location>
        <begin position="3"/>
        <end position="117"/>
    </location>
</feature>
<dbReference type="STRING" id="1123029.SAMN02745172_01539"/>
<name>A0A1M7ZFN4_9HYPH</name>
<dbReference type="InterPro" id="IPR009725">
    <property type="entry name" value="3_dmu_93_MTrfase"/>
</dbReference>
<keyword evidence="2" id="KW-0808">Transferase</keyword>
<dbReference type="EMBL" id="FRXO01000002">
    <property type="protein sequence ID" value="SHO63688.1"/>
    <property type="molecule type" value="Genomic_DNA"/>
</dbReference>
<dbReference type="RefSeq" id="WP_073627073.1">
    <property type="nucleotide sequence ID" value="NZ_FRXO01000002.1"/>
</dbReference>
<dbReference type="PIRSF" id="PIRSF021700">
    <property type="entry name" value="3_dmu_93_MTrfase"/>
    <property type="match status" value="1"/>
</dbReference>
<protein>
    <submittedName>
        <fullName evidence="2">Glyoxalase superfamily enzyme, possibly 3-demethylubiquinone-9 3-methyltransferase</fullName>
    </submittedName>
</protein>
<sequence length="159" mass="17414">MTKVCQHLWFAADMDAALRLYTRLVPGSSLDWTTTLPAESPAGPAGSVKIAGFTLGGQRYQAIEAGPLDPFNHSFSIMLECEDQAELDRLWEALAEGGQIEQCGWLRDRWGLSWQIVPKRLGELMGDSDREKAARVAEAMLTMVKFDIAALEAAADGQS</sequence>
<dbReference type="Proteomes" id="UP000186406">
    <property type="component" value="Unassembled WGS sequence"/>
</dbReference>